<evidence type="ECO:0000313" key="7">
    <source>
        <dbReference type="EMBL" id="KAK8521485.1"/>
    </source>
</evidence>
<comment type="similarity">
    <text evidence="2">Belongs to the nucleobase:cation symporter-2 (NCS2) (TC 2.A.40) family.</text>
</comment>
<evidence type="ECO:0000256" key="3">
    <source>
        <dbReference type="ARBA" id="ARBA00022692"/>
    </source>
</evidence>
<evidence type="ECO:0000256" key="2">
    <source>
        <dbReference type="ARBA" id="ARBA00008821"/>
    </source>
</evidence>
<feature type="transmembrane region" description="Helical" evidence="6">
    <location>
        <begin position="192"/>
        <end position="211"/>
    </location>
</feature>
<feature type="transmembrane region" description="Helical" evidence="6">
    <location>
        <begin position="68"/>
        <end position="86"/>
    </location>
</feature>
<dbReference type="Pfam" id="PF00860">
    <property type="entry name" value="Xan_ur_permease"/>
    <property type="match status" value="1"/>
</dbReference>
<feature type="transmembrane region" description="Helical" evidence="6">
    <location>
        <begin position="367"/>
        <end position="387"/>
    </location>
</feature>
<feature type="transmembrane region" description="Helical" evidence="6">
    <location>
        <begin position="160"/>
        <end position="180"/>
    </location>
</feature>
<name>A0ABR2CPA8_9ROSI</name>
<comment type="subcellular location">
    <subcellularLocation>
        <location evidence="1">Membrane</location>
        <topology evidence="1">Multi-pass membrane protein</topology>
    </subcellularLocation>
</comment>
<keyword evidence="3 6" id="KW-0812">Transmembrane</keyword>
<keyword evidence="8" id="KW-1185">Reference proteome</keyword>
<keyword evidence="4 6" id="KW-1133">Transmembrane helix</keyword>
<feature type="transmembrane region" description="Helical" evidence="6">
    <location>
        <begin position="339"/>
        <end position="361"/>
    </location>
</feature>
<evidence type="ECO:0000313" key="8">
    <source>
        <dbReference type="Proteomes" id="UP001472677"/>
    </source>
</evidence>
<evidence type="ECO:0000256" key="5">
    <source>
        <dbReference type="ARBA" id="ARBA00023136"/>
    </source>
</evidence>
<evidence type="ECO:0000256" key="6">
    <source>
        <dbReference type="SAM" id="Phobius"/>
    </source>
</evidence>
<organism evidence="7 8">
    <name type="scientific">Hibiscus sabdariffa</name>
    <name type="common">roselle</name>
    <dbReference type="NCBI Taxonomy" id="183260"/>
    <lineage>
        <taxon>Eukaryota</taxon>
        <taxon>Viridiplantae</taxon>
        <taxon>Streptophyta</taxon>
        <taxon>Embryophyta</taxon>
        <taxon>Tracheophyta</taxon>
        <taxon>Spermatophyta</taxon>
        <taxon>Magnoliopsida</taxon>
        <taxon>eudicotyledons</taxon>
        <taxon>Gunneridae</taxon>
        <taxon>Pentapetalae</taxon>
        <taxon>rosids</taxon>
        <taxon>malvids</taxon>
        <taxon>Malvales</taxon>
        <taxon>Malvaceae</taxon>
        <taxon>Malvoideae</taxon>
        <taxon>Hibiscus</taxon>
    </lineage>
</organism>
<dbReference type="EMBL" id="JBBPBM010000048">
    <property type="protein sequence ID" value="KAK8521485.1"/>
    <property type="molecule type" value="Genomic_DNA"/>
</dbReference>
<dbReference type="Proteomes" id="UP001472677">
    <property type="component" value="Unassembled WGS sequence"/>
</dbReference>
<dbReference type="InterPro" id="IPR006043">
    <property type="entry name" value="NCS2"/>
</dbReference>
<keyword evidence="5 6" id="KW-0472">Membrane</keyword>
<feature type="transmembrane region" description="Helical" evidence="6">
    <location>
        <begin position="261"/>
        <end position="282"/>
    </location>
</feature>
<comment type="caution">
    <text evidence="7">The sequence shown here is derived from an EMBL/GenBank/DDBJ whole genome shotgun (WGS) entry which is preliminary data.</text>
</comment>
<protein>
    <recommendedName>
        <fullName evidence="9">Nucleobase-ascorbate transporter 6</fullName>
    </recommendedName>
</protein>
<accession>A0ABR2CPA8</accession>
<proteinExistence type="inferred from homology"/>
<feature type="transmembrane region" description="Helical" evidence="6">
    <location>
        <begin position="92"/>
        <end position="113"/>
    </location>
</feature>
<evidence type="ECO:0000256" key="4">
    <source>
        <dbReference type="ARBA" id="ARBA00022989"/>
    </source>
</evidence>
<dbReference type="PANTHER" id="PTHR11119">
    <property type="entry name" value="XANTHINE-URACIL / VITAMIN C PERMEASE FAMILY MEMBER"/>
    <property type="match status" value="1"/>
</dbReference>
<gene>
    <name evidence="7" type="ORF">V6N12_005387</name>
</gene>
<sequence length="505" mass="54964">MAKADEPQPHPPKEQLPNVSYCITSPPPWPEAILLGFQHYLVMLGTTVIIPTSLVPQMGGGNEEKAKVIQTLLFVAGLNTLLQSLFGSRLPAVIGGSYTFVPTTISIILAGRFSDTTDPIEIVLGFSGLWRNVTRFLSPLSAVPLVSLVGFGLYEFGFPGVAKCVEIGLPQLILIVFVSQYMPHVIKSGRNIFDRFAVLFSVVIVWIYAHLLTVGGAYNGKAPKTQISCRTDRAGLIDAAPWIRVPYPFQWGAPSFDAGEAFAMMMASFVALVESTGAFIAVSRYASATPMPPSILSRGIGWQGVAILISGLFGTANGSSVSVENAGLLALTRVGSRRVVQISAGFMIFFSILGKFGALFASVPASIIAALYCLFFAYVGAGGLSFLQFCNLNSFRTKFILGFSVSMGLSVPQYFNEYTAINGYGPVHTGARWFNDIVNVPFSSEAFVAGCLAYFLDNTLHRKDNAIRKDRGKHWWDKFRSFKGDSRSEEFYSLPFSLNKYFPSV</sequence>
<reference evidence="7 8" key="1">
    <citation type="journal article" date="2024" name="G3 (Bethesda)">
        <title>Genome assembly of Hibiscus sabdariffa L. provides insights into metabolisms of medicinal natural products.</title>
        <authorList>
            <person name="Kim T."/>
        </authorList>
    </citation>
    <scope>NUCLEOTIDE SEQUENCE [LARGE SCALE GENOMIC DNA]</scope>
    <source>
        <strain evidence="7">TK-2024</strain>
        <tissue evidence="7">Old leaves</tissue>
    </source>
</reference>
<feature type="transmembrane region" description="Helical" evidence="6">
    <location>
        <begin position="133"/>
        <end position="154"/>
    </location>
</feature>
<feature type="transmembrane region" description="Helical" evidence="6">
    <location>
        <begin position="37"/>
        <end position="56"/>
    </location>
</feature>
<evidence type="ECO:0000256" key="1">
    <source>
        <dbReference type="ARBA" id="ARBA00004141"/>
    </source>
</evidence>
<evidence type="ECO:0008006" key="9">
    <source>
        <dbReference type="Google" id="ProtNLM"/>
    </source>
</evidence>